<evidence type="ECO:0000313" key="8">
    <source>
        <dbReference type="Proteomes" id="UP000239504"/>
    </source>
</evidence>
<comment type="catalytic activity">
    <reaction evidence="5">
        <text>uridine(32) in tRNA + S-adenosyl-L-methionine = 2'-O-methyluridine(32) in tRNA + S-adenosyl-L-homocysteine + H(+)</text>
        <dbReference type="Rhea" id="RHEA:42936"/>
        <dbReference type="Rhea" id="RHEA-COMP:10107"/>
        <dbReference type="Rhea" id="RHEA-COMP:10290"/>
        <dbReference type="ChEBI" id="CHEBI:15378"/>
        <dbReference type="ChEBI" id="CHEBI:57856"/>
        <dbReference type="ChEBI" id="CHEBI:59789"/>
        <dbReference type="ChEBI" id="CHEBI:65315"/>
        <dbReference type="ChEBI" id="CHEBI:74478"/>
        <dbReference type="EC" id="2.1.1.200"/>
    </reaction>
</comment>
<comment type="subunit">
    <text evidence="5">Homodimer.</text>
</comment>
<comment type="catalytic activity">
    <reaction evidence="5">
        <text>cytidine(32) in tRNA + S-adenosyl-L-methionine = 2'-O-methylcytidine(32) in tRNA + S-adenosyl-L-homocysteine + H(+)</text>
        <dbReference type="Rhea" id="RHEA:42932"/>
        <dbReference type="Rhea" id="RHEA-COMP:10288"/>
        <dbReference type="Rhea" id="RHEA-COMP:10289"/>
        <dbReference type="ChEBI" id="CHEBI:15378"/>
        <dbReference type="ChEBI" id="CHEBI:57856"/>
        <dbReference type="ChEBI" id="CHEBI:59789"/>
        <dbReference type="ChEBI" id="CHEBI:74495"/>
        <dbReference type="ChEBI" id="CHEBI:82748"/>
        <dbReference type="EC" id="2.1.1.200"/>
    </reaction>
</comment>
<dbReference type="RefSeq" id="WP_104828757.1">
    <property type="nucleotide sequence ID" value="NZ_PJCH01000003.1"/>
</dbReference>
<evidence type="ECO:0000256" key="1">
    <source>
        <dbReference type="ARBA" id="ARBA00007228"/>
    </source>
</evidence>
<comment type="function">
    <text evidence="5">Catalyzes the formation of 2'O-methylated cytidine (Cm32) or 2'O-methylated uridine (Um32) at position 32 in tRNA.</text>
</comment>
<dbReference type="PANTHER" id="PTHR42786">
    <property type="entry name" value="TRNA/RRNA METHYLTRANSFERASE"/>
    <property type="match status" value="1"/>
</dbReference>
<evidence type="ECO:0000256" key="5">
    <source>
        <dbReference type="RuleBase" id="RU362024"/>
    </source>
</evidence>
<dbReference type="Gene3D" id="1.10.8.590">
    <property type="match status" value="1"/>
</dbReference>
<dbReference type="PANTHER" id="PTHR42786:SF7">
    <property type="entry name" value="TRNA_RRNA METHYLTRANSFERASE SPOU TYPE DOMAIN-CONTAINING PROTEIN"/>
    <property type="match status" value="1"/>
</dbReference>
<dbReference type="CDD" id="cd18093">
    <property type="entry name" value="SpoU-like_TrmJ"/>
    <property type="match status" value="1"/>
</dbReference>
<dbReference type="InterPro" id="IPR004384">
    <property type="entry name" value="RNA_MeTrfase_TrmJ/LasT"/>
</dbReference>
<evidence type="ECO:0000259" key="6">
    <source>
        <dbReference type="Pfam" id="PF00588"/>
    </source>
</evidence>
<comment type="caution">
    <text evidence="7">The sequence shown here is derived from an EMBL/GenBank/DDBJ whole genome shotgun (WGS) entry which is preliminary data.</text>
</comment>
<reference evidence="7 8" key="1">
    <citation type="submission" date="2017-12" db="EMBL/GenBank/DDBJ databases">
        <authorList>
            <person name="Hurst M.R.H."/>
        </authorList>
    </citation>
    <scope>NUCLEOTIDE SEQUENCE [LARGE SCALE GENOMIC DNA]</scope>
    <source>
        <strain evidence="7 8">SY-3-19</strain>
    </source>
</reference>
<keyword evidence="8" id="KW-1185">Reference proteome</keyword>
<dbReference type="Proteomes" id="UP000239504">
    <property type="component" value="Unassembled WGS sequence"/>
</dbReference>
<dbReference type="EC" id="2.1.1.200" evidence="5"/>
<sequence>MTKKTDEKHSGAARIARRDGRGDVKPAPLFVLVEPQMGENIGAAARAMLNFGISGLRLVNPRDGWPNEKAGAMAAGATLVVDRARVFETTREALADCNYVLATTARSREALLPVLAPAAAGAELKSRIDRGERCAVLFGGERSGLANDDVMRADAIVSIPVNPAFASLNLAQAALIIAYEWAKAEGRTAPPSELEATLPASRENFERFVAHLVGELEKTGYFFPEEKRPNMERNLKVAFMRAGLTEGEVRSLRGVIKALVKGRKD</sequence>
<evidence type="ECO:0000256" key="3">
    <source>
        <dbReference type="ARBA" id="ARBA00022679"/>
    </source>
</evidence>
<evidence type="ECO:0000256" key="4">
    <source>
        <dbReference type="ARBA" id="ARBA00022691"/>
    </source>
</evidence>
<keyword evidence="2 5" id="KW-0489">Methyltransferase</keyword>
<dbReference type="Gene3D" id="3.40.1280.10">
    <property type="match status" value="1"/>
</dbReference>
<gene>
    <name evidence="5" type="primary">trmJ</name>
    <name evidence="7" type="ORF">CW354_04015</name>
</gene>
<feature type="domain" description="tRNA/rRNA methyltransferase SpoU type" evidence="6">
    <location>
        <begin position="30"/>
        <end position="179"/>
    </location>
</feature>
<dbReference type="GO" id="GO:0002128">
    <property type="term" value="P:tRNA nucleoside ribose methylation"/>
    <property type="evidence" value="ECO:0007669"/>
    <property type="project" value="TreeGrafter"/>
</dbReference>
<dbReference type="NCBIfam" id="TIGR00050">
    <property type="entry name" value="rRNA_methyl_1"/>
    <property type="match status" value="1"/>
</dbReference>
<keyword evidence="4 5" id="KW-0949">S-adenosyl-L-methionine</keyword>
<dbReference type="Pfam" id="PF00588">
    <property type="entry name" value="SpoU_methylase"/>
    <property type="match status" value="1"/>
</dbReference>
<accession>A0A2S7K9J0</accession>
<name>A0A2S7K9J0_9PROT</name>
<proteinExistence type="inferred from homology"/>
<dbReference type="GO" id="GO:0106339">
    <property type="term" value="F:tRNA (cytidine(32)-2'-O)-methyltransferase activity"/>
    <property type="evidence" value="ECO:0007669"/>
    <property type="project" value="RHEA"/>
</dbReference>
<dbReference type="OrthoDB" id="9806346at2"/>
<dbReference type="SUPFAM" id="SSF75217">
    <property type="entry name" value="alpha/beta knot"/>
    <property type="match status" value="1"/>
</dbReference>
<dbReference type="EMBL" id="PJCH01000003">
    <property type="protein sequence ID" value="PQA89119.1"/>
    <property type="molecule type" value="Genomic_DNA"/>
</dbReference>
<comment type="similarity">
    <text evidence="1">Belongs to the class IV-like SAM-binding methyltransferase superfamily. RNA methyltransferase TrmH family.</text>
</comment>
<dbReference type="InterPro" id="IPR029028">
    <property type="entry name" value="Alpha/beta_knot_MTases"/>
</dbReference>
<dbReference type="GO" id="GO:0160206">
    <property type="term" value="F:tRNA (cytidine(32)/uridine(32)-2'-O)-methyltransferase activity"/>
    <property type="evidence" value="ECO:0007669"/>
    <property type="project" value="UniProtKB-EC"/>
</dbReference>
<organism evidence="7 8">
    <name type="scientific">Hyphococcus luteus</name>
    <dbReference type="NCBI Taxonomy" id="2058213"/>
    <lineage>
        <taxon>Bacteria</taxon>
        <taxon>Pseudomonadati</taxon>
        <taxon>Pseudomonadota</taxon>
        <taxon>Alphaproteobacteria</taxon>
        <taxon>Parvularculales</taxon>
        <taxon>Parvularculaceae</taxon>
        <taxon>Hyphococcus</taxon>
    </lineage>
</organism>
<keyword evidence="5" id="KW-0819">tRNA processing</keyword>
<dbReference type="InterPro" id="IPR001537">
    <property type="entry name" value="SpoU_MeTrfase"/>
</dbReference>
<protein>
    <recommendedName>
        <fullName evidence="5">tRNA (cytidine/uridine-2'-O-)-methyltransferase TrmJ</fullName>
        <ecNumber evidence="5">2.1.1.200</ecNumber>
    </recommendedName>
    <alternativeName>
        <fullName evidence="5">tRNA (cytidine(32)/uridine(32)-2'-O)-methyltransferase</fullName>
    </alternativeName>
    <alternativeName>
        <fullName evidence="5">tRNA Cm32/Um32 methyltransferase</fullName>
    </alternativeName>
</protein>
<keyword evidence="3 7" id="KW-0808">Transferase</keyword>
<dbReference type="InterPro" id="IPR029026">
    <property type="entry name" value="tRNA_m1G_MTases_N"/>
</dbReference>
<dbReference type="GO" id="GO:0005829">
    <property type="term" value="C:cytosol"/>
    <property type="evidence" value="ECO:0007669"/>
    <property type="project" value="TreeGrafter"/>
</dbReference>
<evidence type="ECO:0000313" key="7">
    <source>
        <dbReference type="EMBL" id="PQA89119.1"/>
    </source>
</evidence>
<comment type="subcellular location">
    <subcellularLocation>
        <location evidence="5">Cytoplasm</location>
    </subcellularLocation>
</comment>
<keyword evidence="5" id="KW-0963">Cytoplasm</keyword>
<dbReference type="GO" id="GO:0003723">
    <property type="term" value="F:RNA binding"/>
    <property type="evidence" value="ECO:0007669"/>
    <property type="project" value="InterPro"/>
</dbReference>
<evidence type="ECO:0000256" key="2">
    <source>
        <dbReference type="ARBA" id="ARBA00022603"/>
    </source>
</evidence>
<dbReference type="PIRSF" id="PIRSF004808">
    <property type="entry name" value="LasT"/>
    <property type="match status" value="1"/>
</dbReference>
<dbReference type="AlphaFoldDB" id="A0A2S7K9J0"/>